<dbReference type="Proteomes" id="UP000202306">
    <property type="component" value="Segment"/>
</dbReference>
<keyword evidence="3" id="KW-0378">Hydrolase</keyword>
<dbReference type="OrthoDB" id="24202at10239"/>
<keyword evidence="3" id="KW-0255">Endonuclease</keyword>
<gene>
    <name evidence="3" type="primary">64</name>
    <name evidence="3" type="ORF">PBI_VENDETTA_64</name>
</gene>
<dbReference type="InterPro" id="IPR003615">
    <property type="entry name" value="HNH_nuc"/>
</dbReference>
<dbReference type="KEGG" id="vg:28800238"/>
<dbReference type="GO" id="GO:0008270">
    <property type="term" value="F:zinc ion binding"/>
    <property type="evidence" value="ECO:0007669"/>
    <property type="project" value="InterPro"/>
</dbReference>
<organism evidence="3 4">
    <name type="scientific">Gordonia phage Vendetta</name>
    <dbReference type="NCBI Taxonomy" id="1838082"/>
    <lineage>
        <taxon>Viruses</taxon>
        <taxon>Duplodnaviria</taxon>
        <taxon>Heunggongvirae</taxon>
        <taxon>Uroviricota</taxon>
        <taxon>Caudoviricetes</taxon>
        <taxon>Ruthgordonvirinae</taxon>
        <taxon>Vendettavirus</taxon>
        <taxon>Vendettavirus vendetta</taxon>
    </lineage>
</organism>
<dbReference type="RefSeq" id="YP_009273996.1">
    <property type="nucleotide sequence ID" value="NC_030911.1"/>
</dbReference>
<feature type="region of interest" description="Disordered" evidence="1">
    <location>
        <begin position="45"/>
        <end position="98"/>
    </location>
</feature>
<feature type="domain" description="HNH nuclease" evidence="2">
    <location>
        <begin position="19"/>
        <end position="80"/>
    </location>
</feature>
<dbReference type="SMART" id="SM00507">
    <property type="entry name" value="HNHc"/>
    <property type="match status" value="1"/>
</dbReference>
<accession>A0A160DD45</accession>
<dbReference type="EMBL" id="KU998237">
    <property type="protein sequence ID" value="ANA85611.1"/>
    <property type="molecule type" value="Genomic_DNA"/>
</dbReference>
<dbReference type="Gene3D" id="1.10.30.50">
    <property type="match status" value="1"/>
</dbReference>
<reference evidence="3 4" key="1">
    <citation type="submission" date="2016-03" db="EMBL/GenBank/DDBJ databases">
        <authorList>
            <person name="Stanton A.J."/>
            <person name="Montgomery M.T."/>
            <person name="Guerrero C.A."/>
            <person name="Mavrich T.N."/>
            <person name="Pope W.H."/>
            <person name="Garlena R.A."/>
            <person name="Russell D.A."/>
            <person name="Jacobs-Sera D."/>
            <person name="Hendrix R.W."/>
            <person name="Hatfull G.F."/>
        </authorList>
    </citation>
    <scope>NUCLEOTIDE SEQUENCE [LARGE SCALE GENOMIC DNA]</scope>
</reference>
<dbReference type="Pfam" id="PF01844">
    <property type="entry name" value="HNH"/>
    <property type="match status" value="1"/>
</dbReference>
<evidence type="ECO:0000256" key="1">
    <source>
        <dbReference type="SAM" id="MobiDB-lite"/>
    </source>
</evidence>
<keyword evidence="4" id="KW-1185">Reference proteome</keyword>
<dbReference type="GeneID" id="28800238"/>
<dbReference type="GO" id="GO:0003676">
    <property type="term" value="F:nucleic acid binding"/>
    <property type="evidence" value="ECO:0007669"/>
    <property type="project" value="InterPro"/>
</dbReference>
<dbReference type="GO" id="GO:0004519">
    <property type="term" value="F:endonuclease activity"/>
    <property type="evidence" value="ECO:0007669"/>
    <property type="project" value="UniProtKB-KW"/>
</dbReference>
<protein>
    <submittedName>
        <fullName evidence="3">HNH endonuclease</fullName>
    </submittedName>
</protein>
<dbReference type="CDD" id="cd00085">
    <property type="entry name" value="HNHc"/>
    <property type="match status" value="1"/>
</dbReference>
<sequence>MTAKGAGRSTRRWRRLKAEFRRLCADRRAPCWICGQPIDYRLEHPHPEAWEPDHYHPVAKRPDLAEDPANLRPSHSSCNRSRGDREVVLGLGRQSRQW</sequence>
<evidence type="ECO:0000313" key="3">
    <source>
        <dbReference type="EMBL" id="ANA85611.1"/>
    </source>
</evidence>
<dbReference type="InterPro" id="IPR002711">
    <property type="entry name" value="HNH"/>
</dbReference>
<proteinExistence type="predicted"/>
<feature type="compositionally biased region" description="Basic and acidic residues" evidence="1">
    <location>
        <begin position="45"/>
        <end position="64"/>
    </location>
</feature>
<name>A0A160DD45_9CAUD</name>
<evidence type="ECO:0000313" key="4">
    <source>
        <dbReference type="Proteomes" id="UP000202306"/>
    </source>
</evidence>
<evidence type="ECO:0000259" key="2">
    <source>
        <dbReference type="SMART" id="SM00507"/>
    </source>
</evidence>
<keyword evidence="3" id="KW-0540">Nuclease</keyword>